<sequence>IIEHKLNRVIVASCSPRTHEPLFRSICQEAGINPYLFEMVNIRDQDSWVHMKEPEKGTDKAKDLIRMSVHKAALLEPLEKIKVAITHSAVVIGGGIAGMTAALNLGNQGFKISLIEKESDLGGLLKSLNKVFPSNEDASNLLENIEIIESHDNITIFKSSIIEKVSGFVGNYKVVIKQNKKTIDIDAGVIIVATGAIPLSPEGYFGYDKKNIISQLDLESLLKNDQVKANNITMILCVGCRNEERRYCSNI</sequence>
<keyword evidence="4" id="KW-0408">Iron</keyword>
<dbReference type="InterPro" id="IPR036188">
    <property type="entry name" value="FAD/NAD-bd_sf"/>
</dbReference>
<feature type="non-terminal residue" evidence="7">
    <location>
        <position position="1"/>
    </location>
</feature>
<name>X1EBR8_9ZZZZ</name>
<dbReference type="PANTHER" id="PTHR43498:SF1">
    <property type="entry name" value="COB--COM HETERODISULFIDE REDUCTASE IRON-SULFUR SUBUNIT A"/>
    <property type="match status" value="1"/>
</dbReference>
<dbReference type="SUPFAM" id="SSF51905">
    <property type="entry name" value="FAD/NAD(P)-binding domain"/>
    <property type="match status" value="1"/>
</dbReference>
<evidence type="ECO:0000256" key="1">
    <source>
        <dbReference type="ARBA" id="ARBA00022485"/>
    </source>
</evidence>
<keyword evidence="5" id="KW-0411">Iron-sulfur</keyword>
<keyword evidence="1" id="KW-0004">4Fe-4S</keyword>
<reference evidence="7" key="1">
    <citation type="journal article" date="2014" name="Front. Microbiol.">
        <title>High frequency of phylogenetically diverse reductive dehalogenase-homologous genes in deep subseafloor sedimentary metagenomes.</title>
        <authorList>
            <person name="Kawai M."/>
            <person name="Futagami T."/>
            <person name="Toyoda A."/>
            <person name="Takaki Y."/>
            <person name="Nishi S."/>
            <person name="Hori S."/>
            <person name="Arai W."/>
            <person name="Tsubouchi T."/>
            <person name="Morono Y."/>
            <person name="Uchiyama I."/>
            <person name="Ito T."/>
            <person name="Fujiyama A."/>
            <person name="Inagaki F."/>
            <person name="Takami H."/>
        </authorList>
    </citation>
    <scope>NUCLEOTIDE SEQUENCE</scope>
    <source>
        <strain evidence="7">Expedition CK06-06</strain>
    </source>
</reference>
<organism evidence="7">
    <name type="scientific">marine sediment metagenome</name>
    <dbReference type="NCBI Taxonomy" id="412755"/>
    <lineage>
        <taxon>unclassified sequences</taxon>
        <taxon>metagenomes</taxon>
        <taxon>ecological metagenomes</taxon>
    </lineage>
</organism>
<evidence type="ECO:0000256" key="3">
    <source>
        <dbReference type="ARBA" id="ARBA00023002"/>
    </source>
</evidence>
<dbReference type="GO" id="GO:0051539">
    <property type="term" value="F:4 iron, 4 sulfur cluster binding"/>
    <property type="evidence" value="ECO:0007669"/>
    <property type="project" value="UniProtKB-KW"/>
</dbReference>
<dbReference type="InterPro" id="IPR039650">
    <property type="entry name" value="HdrA-like"/>
</dbReference>
<dbReference type="Pfam" id="PF07992">
    <property type="entry name" value="Pyr_redox_2"/>
    <property type="match status" value="1"/>
</dbReference>
<dbReference type="PANTHER" id="PTHR43498">
    <property type="entry name" value="FERREDOXIN:COB-COM HETERODISULFIDE REDUCTASE SUBUNIT A"/>
    <property type="match status" value="1"/>
</dbReference>
<protein>
    <recommendedName>
        <fullName evidence="6">FAD/NAD(P)-binding domain-containing protein</fullName>
    </recommendedName>
</protein>
<dbReference type="EMBL" id="BART01031867">
    <property type="protein sequence ID" value="GAH17815.1"/>
    <property type="molecule type" value="Genomic_DNA"/>
</dbReference>
<evidence type="ECO:0000313" key="7">
    <source>
        <dbReference type="EMBL" id="GAH17815.1"/>
    </source>
</evidence>
<feature type="non-terminal residue" evidence="7">
    <location>
        <position position="251"/>
    </location>
</feature>
<feature type="domain" description="FAD/NAD(P)-binding" evidence="6">
    <location>
        <begin position="89"/>
        <end position="222"/>
    </location>
</feature>
<keyword evidence="3" id="KW-0560">Oxidoreductase</keyword>
<evidence type="ECO:0000256" key="2">
    <source>
        <dbReference type="ARBA" id="ARBA00022723"/>
    </source>
</evidence>
<accession>X1EBR8</accession>
<dbReference type="Gene3D" id="3.50.50.60">
    <property type="entry name" value="FAD/NAD(P)-binding domain"/>
    <property type="match status" value="1"/>
</dbReference>
<comment type="caution">
    <text evidence="7">The sequence shown here is derived from an EMBL/GenBank/DDBJ whole genome shotgun (WGS) entry which is preliminary data.</text>
</comment>
<dbReference type="InterPro" id="IPR023753">
    <property type="entry name" value="FAD/NAD-binding_dom"/>
</dbReference>
<evidence type="ECO:0000256" key="4">
    <source>
        <dbReference type="ARBA" id="ARBA00023004"/>
    </source>
</evidence>
<proteinExistence type="predicted"/>
<keyword evidence="2" id="KW-0479">Metal-binding</keyword>
<evidence type="ECO:0000256" key="5">
    <source>
        <dbReference type="ARBA" id="ARBA00023014"/>
    </source>
</evidence>
<evidence type="ECO:0000259" key="6">
    <source>
        <dbReference type="Pfam" id="PF07992"/>
    </source>
</evidence>
<gene>
    <name evidence="7" type="ORF">S01H4_55251</name>
</gene>
<dbReference type="GO" id="GO:0046872">
    <property type="term" value="F:metal ion binding"/>
    <property type="evidence" value="ECO:0007669"/>
    <property type="project" value="UniProtKB-KW"/>
</dbReference>
<dbReference type="GO" id="GO:0016491">
    <property type="term" value="F:oxidoreductase activity"/>
    <property type="evidence" value="ECO:0007669"/>
    <property type="project" value="UniProtKB-KW"/>
</dbReference>
<dbReference type="AlphaFoldDB" id="X1EBR8"/>